<evidence type="ECO:0000313" key="2">
    <source>
        <dbReference type="EMBL" id="GBM24466.1"/>
    </source>
</evidence>
<accession>A0A4Y2E818</accession>
<gene>
    <name evidence="2" type="ORF">AVEN_41111_1</name>
</gene>
<name>A0A4Y2E818_ARAVE</name>
<reference evidence="2 3" key="1">
    <citation type="journal article" date="2019" name="Sci. Rep.">
        <title>Orb-weaving spider Araneus ventricosus genome elucidates the spidroin gene catalogue.</title>
        <authorList>
            <person name="Kono N."/>
            <person name="Nakamura H."/>
            <person name="Ohtoshi R."/>
            <person name="Moran D.A.P."/>
            <person name="Shinohara A."/>
            <person name="Yoshida Y."/>
            <person name="Fujiwara M."/>
            <person name="Mori M."/>
            <person name="Tomita M."/>
            <person name="Arakawa K."/>
        </authorList>
    </citation>
    <scope>NUCLEOTIDE SEQUENCE [LARGE SCALE GENOMIC DNA]</scope>
</reference>
<feature type="region of interest" description="Disordered" evidence="1">
    <location>
        <begin position="69"/>
        <end position="116"/>
    </location>
</feature>
<evidence type="ECO:0000256" key="1">
    <source>
        <dbReference type="SAM" id="MobiDB-lite"/>
    </source>
</evidence>
<feature type="compositionally biased region" description="Polar residues" evidence="1">
    <location>
        <begin position="69"/>
        <end position="79"/>
    </location>
</feature>
<feature type="compositionally biased region" description="Basic and acidic residues" evidence="1">
    <location>
        <begin position="94"/>
        <end position="116"/>
    </location>
</feature>
<dbReference type="Proteomes" id="UP000499080">
    <property type="component" value="Unassembled WGS sequence"/>
</dbReference>
<dbReference type="AlphaFoldDB" id="A0A4Y2E818"/>
<sequence>MPNAYSYPTWRIPSNRFARTVYGLPKVGSKAIHICSKMEFLEHGKEKAIVSFKNRRKLAWWNINAGIQTNSKSNTSCADSNLGPGCEGSSTSKDLPRLGPRDEARKSETRREGEEK</sequence>
<comment type="caution">
    <text evidence="2">The sequence shown here is derived from an EMBL/GenBank/DDBJ whole genome shotgun (WGS) entry which is preliminary data.</text>
</comment>
<keyword evidence="3" id="KW-1185">Reference proteome</keyword>
<dbReference type="EMBL" id="BGPR01000519">
    <property type="protein sequence ID" value="GBM24466.1"/>
    <property type="molecule type" value="Genomic_DNA"/>
</dbReference>
<protein>
    <submittedName>
        <fullName evidence="2">Uncharacterized protein</fullName>
    </submittedName>
</protein>
<evidence type="ECO:0000313" key="3">
    <source>
        <dbReference type="Proteomes" id="UP000499080"/>
    </source>
</evidence>
<organism evidence="2 3">
    <name type="scientific">Araneus ventricosus</name>
    <name type="common">Orbweaver spider</name>
    <name type="synonym">Epeira ventricosa</name>
    <dbReference type="NCBI Taxonomy" id="182803"/>
    <lineage>
        <taxon>Eukaryota</taxon>
        <taxon>Metazoa</taxon>
        <taxon>Ecdysozoa</taxon>
        <taxon>Arthropoda</taxon>
        <taxon>Chelicerata</taxon>
        <taxon>Arachnida</taxon>
        <taxon>Araneae</taxon>
        <taxon>Araneomorphae</taxon>
        <taxon>Entelegynae</taxon>
        <taxon>Araneoidea</taxon>
        <taxon>Araneidae</taxon>
        <taxon>Araneus</taxon>
    </lineage>
</organism>
<proteinExistence type="predicted"/>